<comment type="caution">
    <text evidence="1">The sequence shown here is derived from an EMBL/GenBank/DDBJ whole genome shotgun (WGS) entry which is preliminary data.</text>
</comment>
<evidence type="ECO:0000313" key="1">
    <source>
        <dbReference type="EMBL" id="MYL51868.1"/>
    </source>
</evidence>
<accession>A0ACC7V9R1</accession>
<dbReference type="EMBL" id="WMEU01000001">
    <property type="protein sequence ID" value="MYL51868.1"/>
    <property type="molecule type" value="Genomic_DNA"/>
</dbReference>
<sequence length="106" mass="12334">MTNSRPNNLLGRPIDEILSSSELLDAYRAQIKQDFEIEIKNDQQDFYTVQIIPIFNNQNQPSGVLSIFSNITDRKNMNGNYIKKQLQMILPVYFIENISLVMRPNI</sequence>
<evidence type="ECO:0000313" key="2">
    <source>
        <dbReference type="Proteomes" id="UP000466692"/>
    </source>
</evidence>
<reference evidence="1" key="1">
    <citation type="submission" date="2019-11" db="EMBL/GenBank/DDBJ databases">
        <title>Genome sequences of 17 halophilic strains isolated from different environments.</title>
        <authorList>
            <person name="Furrow R.E."/>
        </authorList>
    </citation>
    <scope>NUCLEOTIDE SEQUENCE</scope>
    <source>
        <strain evidence="1">22510_22_Filter</strain>
    </source>
</reference>
<protein>
    <submittedName>
        <fullName evidence="1">Uncharacterized protein</fullName>
    </submittedName>
</protein>
<gene>
    <name evidence="1" type="ORF">GLW08_00810</name>
</gene>
<dbReference type="Proteomes" id="UP000466692">
    <property type="component" value="Unassembled WGS sequence"/>
</dbReference>
<name>A0ACC7V9R1_9BACI</name>
<proteinExistence type="predicted"/>
<organism evidence="1 2">
    <name type="scientific">Pontibacillus yanchengensis</name>
    <dbReference type="NCBI Taxonomy" id="462910"/>
    <lineage>
        <taxon>Bacteria</taxon>
        <taxon>Bacillati</taxon>
        <taxon>Bacillota</taxon>
        <taxon>Bacilli</taxon>
        <taxon>Bacillales</taxon>
        <taxon>Bacillaceae</taxon>
        <taxon>Pontibacillus</taxon>
    </lineage>
</organism>
<keyword evidence="2" id="KW-1185">Reference proteome</keyword>